<dbReference type="OrthoDB" id="76445at2759"/>
<dbReference type="InterPro" id="IPR012677">
    <property type="entry name" value="Nucleotide-bd_a/b_plait_sf"/>
</dbReference>
<dbReference type="GO" id="GO:0003723">
    <property type="term" value="F:RNA binding"/>
    <property type="evidence" value="ECO:0007669"/>
    <property type="project" value="UniProtKB-UniRule"/>
</dbReference>
<dbReference type="GO" id="GO:0006355">
    <property type="term" value="P:regulation of DNA-templated transcription"/>
    <property type="evidence" value="ECO:0007669"/>
    <property type="project" value="InterPro"/>
</dbReference>
<dbReference type="CDD" id="cd12534">
    <property type="entry name" value="RRM_SARFH"/>
    <property type="match status" value="1"/>
</dbReference>
<evidence type="ECO:0000256" key="1">
    <source>
        <dbReference type="ARBA" id="ARBA00004123"/>
    </source>
</evidence>
<name>N6U494_DENPD</name>
<comment type="subcellular location">
    <subcellularLocation>
        <location evidence="1">Nucleus</location>
    </subcellularLocation>
</comment>
<evidence type="ECO:0000313" key="4">
    <source>
        <dbReference type="EMBL" id="ENN75446.1"/>
    </source>
</evidence>
<dbReference type="HOGENOM" id="CLU_696905_0_0_1"/>
<dbReference type="SMART" id="SM00360">
    <property type="entry name" value="RRM"/>
    <property type="match status" value="1"/>
</dbReference>
<organism evidence="4">
    <name type="scientific">Dendroctonus ponderosae</name>
    <name type="common">Mountain pine beetle</name>
    <dbReference type="NCBI Taxonomy" id="77166"/>
    <lineage>
        <taxon>Eukaryota</taxon>
        <taxon>Metazoa</taxon>
        <taxon>Ecdysozoa</taxon>
        <taxon>Arthropoda</taxon>
        <taxon>Hexapoda</taxon>
        <taxon>Insecta</taxon>
        <taxon>Pterygota</taxon>
        <taxon>Neoptera</taxon>
        <taxon>Endopterygota</taxon>
        <taxon>Coleoptera</taxon>
        <taxon>Polyphaga</taxon>
        <taxon>Cucujiformia</taxon>
        <taxon>Curculionidae</taxon>
        <taxon>Scolytinae</taxon>
        <taxon>Dendroctonus</taxon>
    </lineage>
</organism>
<keyword evidence="2" id="KW-0694">RNA-binding</keyword>
<keyword evidence="3" id="KW-0539">Nucleus</keyword>
<dbReference type="PROSITE" id="PS50102">
    <property type="entry name" value="RRM"/>
    <property type="match status" value="1"/>
</dbReference>
<feature type="non-terminal residue" evidence="4">
    <location>
        <position position="1"/>
    </location>
</feature>
<dbReference type="EMBL" id="KB741014">
    <property type="protein sequence ID" value="ENN75446.1"/>
    <property type="molecule type" value="Genomic_DNA"/>
</dbReference>
<proteinExistence type="predicted"/>
<dbReference type="SUPFAM" id="SSF54928">
    <property type="entry name" value="RNA-binding domain, RBD"/>
    <property type="match status" value="1"/>
</dbReference>
<gene>
    <name evidence="4" type="ORF">YQE_07997</name>
</gene>
<sequence>MVVAADMTILNLLPRAIPVMGSNKGDMASKEAATVKINLKEVGANKAEVVVEVDLQGADMEAANKVATVVAAEEAAVAVMVDKAVEDMEAVAAVLEVVETVEVLEEEWIVALGDGNLVIQHDTVFVSGMDPSFTEDDIADHFGSIGIVKMDRRTNKKKVWLYKDKNTGLSKGEATVTYDDADAAQSAIKWFDGKDFRGSVIKGDVEAVVVAEEVADLVEAEEVAAVVEDLEEDVEVTEVGVEVAAAEVVVIVNQETETGNAVILNVQILTLPGETSAIDVGNRNPLVVVVAVMTDVEVEVETETEVAEEVVVAAADSVEVTEDLAEVAAAEAVAVLEAVVDLAEVVVVAAAAEEVAVEGTEEVGTEDVLNLTRVKFTYRNKYECANVIFVSFIIMY</sequence>
<evidence type="ECO:0000256" key="3">
    <source>
        <dbReference type="ARBA" id="ARBA00023242"/>
    </source>
</evidence>
<dbReference type="Gene3D" id="3.30.70.330">
    <property type="match status" value="1"/>
</dbReference>
<dbReference type="Pfam" id="PF00076">
    <property type="entry name" value="RRM_1"/>
    <property type="match status" value="1"/>
</dbReference>
<dbReference type="InterPro" id="IPR035979">
    <property type="entry name" value="RBD_domain_sf"/>
</dbReference>
<dbReference type="GO" id="GO:0005634">
    <property type="term" value="C:nucleus"/>
    <property type="evidence" value="ECO:0007669"/>
    <property type="project" value="UniProtKB-SubCell"/>
</dbReference>
<dbReference type="InterPro" id="IPR034870">
    <property type="entry name" value="TET_fam"/>
</dbReference>
<evidence type="ECO:0000256" key="2">
    <source>
        <dbReference type="ARBA" id="ARBA00022884"/>
    </source>
</evidence>
<protein>
    <submittedName>
        <fullName evidence="4">Uncharacterized protein</fullName>
    </submittedName>
</protein>
<reference evidence="4" key="1">
    <citation type="journal article" date="2013" name="Genome Biol.">
        <title>Draft genome of the mountain pine beetle, Dendroctonus ponderosae Hopkins, a major forest pest.</title>
        <authorList>
            <person name="Keeling C.I."/>
            <person name="Yuen M.M."/>
            <person name="Liao N.Y."/>
            <person name="Docking T.R."/>
            <person name="Chan S.K."/>
            <person name="Taylor G.A."/>
            <person name="Palmquist D.L."/>
            <person name="Jackman S.D."/>
            <person name="Nguyen A."/>
            <person name="Li M."/>
            <person name="Henderson H."/>
            <person name="Janes J.K."/>
            <person name="Zhao Y."/>
            <person name="Pandoh P."/>
            <person name="Moore R."/>
            <person name="Sperling F.A."/>
            <person name="Huber D.P."/>
            <person name="Birol I."/>
            <person name="Jones S.J."/>
            <person name="Bohlmann J."/>
        </authorList>
    </citation>
    <scope>NUCLEOTIDE SEQUENCE</scope>
</reference>
<dbReference type="PANTHER" id="PTHR23238">
    <property type="entry name" value="RNA BINDING PROTEIN"/>
    <property type="match status" value="1"/>
</dbReference>
<dbReference type="InterPro" id="IPR000504">
    <property type="entry name" value="RRM_dom"/>
</dbReference>
<dbReference type="AlphaFoldDB" id="N6U494"/>
<accession>N6U494</accession>